<reference evidence="1 2" key="1">
    <citation type="submission" date="2015-05" db="EMBL/GenBank/DDBJ databases">
        <title>Evolution of Trichinella species and genotypes.</title>
        <authorList>
            <person name="Korhonen P.K."/>
            <person name="Edoardo P."/>
            <person name="Giuseppe L.R."/>
            <person name="Gasser R.B."/>
        </authorList>
    </citation>
    <scope>NUCLEOTIDE SEQUENCE [LARGE SCALE GENOMIC DNA]</scope>
    <source>
        <strain evidence="1">ISS10</strain>
    </source>
</reference>
<name>A0A0V1KH40_9BILA</name>
<protein>
    <submittedName>
        <fullName evidence="1">Uncharacterized protein</fullName>
    </submittedName>
</protein>
<dbReference type="EMBL" id="JYDW01003066">
    <property type="protein sequence ID" value="KRZ46516.1"/>
    <property type="molecule type" value="Genomic_DNA"/>
</dbReference>
<dbReference type="AlphaFoldDB" id="A0A0V1KH40"/>
<evidence type="ECO:0000313" key="1">
    <source>
        <dbReference type="EMBL" id="KRZ46516.1"/>
    </source>
</evidence>
<evidence type="ECO:0000313" key="2">
    <source>
        <dbReference type="Proteomes" id="UP000054721"/>
    </source>
</evidence>
<gene>
    <name evidence="1" type="ORF">T02_11234</name>
</gene>
<dbReference type="Proteomes" id="UP000054721">
    <property type="component" value="Unassembled WGS sequence"/>
</dbReference>
<organism evidence="1 2">
    <name type="scientific">Trichinella nativa</name>
    <dbReference type="NCBI Taxonomy" id="6335"/>
    <lineage>
        <taxon>Eukaryota</taxon>
        <taxon>Metazoa</taxon>
        <taxon>Ecdysozoa</taxon>
        <taxon>Nematoda</taxon>
        <taxon>Enoplea</taxon>
        <taxon>Dorylaimia</taxon>
        <taxon>Trichinellida</taxon>
        <taxon>Trichinellidae</taxon>
        <taxon>Trichinella</taxon>
    </lineage>
</organism>
<sequence length="30" mass="3578">MARKLKITENKRCILLDEMEYGKKTENHGK</sequence>
<accession>A0A0V1KH40</accession>
<keyword evidence="2" id="KW-1185">Reference proteome</keyword>
<comment type="caution">
    <text evidence="1">The sequence shown here is derived from an EMBL/GenBank/DDBJ whole genome shotgun (WGS) entry which is preliminary data.</text>
</comment>
<proteinExistence type="predicted"/>